<dbReference type="Proteomes" id="UP000184406">
    <property type="component" value="Unassembled WGS sequence"/>
</dbReference>
<sequence>MKNNFDLCNQKSKANKVRVKYAYNLFRLSFKLR</sequence>
<dbReference type="EMBL" id="FQUX01000007">
    <property type="protein sequence ID" value="SHF78392.1"/>
    <property type="molecule type" value="Genomic_DNA"/>
</dbReference>
<dbReference type="AlphaFoldDB" id="A0A1M5EH54"/>
<keyword evidence="2" id="KW-1185">Reference proteome</keyword>
<evidence type="ECO:0000313" key="2">
    <source>
        <dbReference type="Proteomes" id="UP000184406"/>
    </source>
</evidence>
<organism evidence="1 2">
    <name type="scientific">Arenibacter palladensis</name>
    <dbReference type="NCBI Taxonomy" id="237373"/>
    <lineage>
        <taxon>Bacteria</taxon>
        <taxon>Pseudomonadati</taxon>
        <taxon>Bacteroidota</taxon>
        <taxon>Flavobacteriia</taxon>
        <taxon>Flavobacteriales</taxon>
        <taxon>Flavobacteriaceae</taxon>
        <taxon>Arenibacter</taxon>
    </lineage>
</organism>
<gene>
    <name evidence="1" type="ORF">SAMN03080594_107126</name>
</gene>
<evidence type="ECO:0000313" key="1">
    <source>
        <dbReference type="EMBL" id="SHF78392.1"/>
    </source>
</evidence>
<reference evidence="2" key="1">
    <citation type="submission" date="2016-11" db="EMBL/GenBank/DDBJ databases">
        <authorList>
            <person name="Varghese N."/>
            <person name="Submissions S."/>
        </authorList>
    </citation>
    <scope>NUCLEOTIDE SEQUENCE [LARGE SCALE GENOMIC DNA]</scope>
    <source>
        <strain evidence="2">DSM 17539</strain>
    </source>
</reference>
<accession>A0A1M5EH54</accession>
<proteinExistence type="predicted"/>
<name>A0A1M5EH54_9FLAO</name>
<protein>
    <submittedName>
        <fullName evidence="1">Uncharacterized protein</fullName>
    </submittedName>
</protein>